<comment type="caution">
    <text evidence="1">The sequence shown here is derived from an EMBL/GenBank/DDBJ whole genome shotgun (WGS) entry which is preliminary data.</text>
</comment>
<organism evidence="1 2">
    <name type="scientific">Dreissena polymorpha</name>
    <name type="common">Zebra mussel</name>
    <name type="synonym">Mytilus polymorpha</name>
    <dbReference type="NCBI Taxonomy" id="45954"/>
    <lineage>
        <taxon>Eukaryota</taxon>
        <taxon>Metazoa</taxon>
        <taxon>Spiralia</taxon>
        <taxon>Lophotrochozoa</taxon>
        <taxon>Mollusca</taxon>
        <taxon>Bivalvia</taxon>
        <taxon>Autobranchia</taxon>
        <taxon>Heteroconchia</taxon>
        <taxon>Euheterodonta</taxon>
        <taxon>Imparidentia</taxon>
        <taxon>Neoheterodontei</taxon>
        <taxon>Myida</taxon>
        <taxon>Dreissenoidea</taxon>
        <taxon>Dreissenidae</taxon>
        <taxon>Dreissena</taxon>
    </lineage>
</organism>
<gene>
    <name evidence="1" type="ORF">DPMN_061995</name>
</gene>
<proteinExistence type="predicted"/>
<name>A0A9D4HIY5_DREPO</name>
<reference evidence="1" key="1">
    <citation type="journal article" date="2019" name="bioRxiv">
        <title>The Genome of the Zebra Mussel, Dreissena polymorpha: A Resource for Invasive Species Research.</title>
        <authorList>
            <person name="McCartney M.A."/>
            <person name="Auch B."/>
            <person name="Kono T."/>
            <person name="Mallez S."/>
            <person name="Zhang Y."/>
            <person name="Obille A."/>
            <person name="Becker A."/>
            <person name="Abrahante J.E."/>
            <person name="Garbe J."/>
            <person name="Badalamenti J.P."/>
            <person name="Herman A."/>
            <person name="Mangelson H."/>
            <person name="Liachko I."/>
            <person name="Sullivan S."/>
            <person name="Sone E.D."/>
            <person name="Koren S."/>
            <person name="Silverstein K.A.T."/>
            <person name="Beckman K.B."/>
            <person name="Gohl D.M."/>
        </authorList>
    </citation>
    <scope>NUCLEOTIDE SEQUENCE</scope>
    <source>
        <strain evidence="1">Duluth1</strain>
        <tissue evidence="1">Whole animal</tissue>
    </source>
</reference>
<accession>A0A9D4HIY5</accession>
<protein>
    <submittedName>
        <fullName evidence="1">Uncharacterized protein</fullName>
    </submittedName>
</protein>
<keyword evidence="2" id="KW-1185">Reference proteome</keyword>
<dbReference type="AlphaFoldDB" id="A0A9D4HIY5"/>
<evidence type="ECO:0000313" key="1">
    <source>
        <dbReference type="EMBL" id="KAH3719163.1"/>
    </source>
</evidence>
<dbReference type="EMBL" id="JAIWYP010000013">
    <property type="protein sequence ID" value="KAH3719163.1"/>
    <property type="molecule type" value="Genomic_DNA"/>
</dbReference>
<reference evidence="1" key="2">
    <citation type="submission" date="2020-11" db="EMBL/GenBank/DDBJ databases">
        <authorList>
            <person name="McCartney M.A."/>
            <person name="Auch B."/>
            <person name="Kono T."/>
            <person name="Mallez S."/>
            <person name="Becker A."/>
            <person name="Gohl D.M."/>
            <person name="Silverstein K.A.T."/>
            <person name="Koren S."/>
            <person name="Bechman K.B."/>
            <person name="Herman A."/>
            <person name="Abrahante J.E."/>
            <person name="Garbe J."/>
        </authorList>
    </citation>
    <scope>NUCLEOTIDE SEQUENCE</scope>
    <source>
        <strain evidence="1">Duluth1</strain>
        <tissue evidence="1">Whole animal</tissue>
    </source>
</reference>
<evidence type="ECO:0000313" key="2">
    <source>
        <dbReference type="Proteomes" id="UP000828390"/>
    </source>
</evidence>
<dbReference type="Proteomes" id="UP000828390">
    <property type="component" value="Unassembled WGS sequence"/>
</dbReference>
<sequence length="68" mass="7660">MKLGTLVGLNETSLSEVSPTLPVTSLTFKRTSKWQLMTSVARPYYDGTNVIWRVSMSSTKVFCRRSSQ</sequence>